<organism evidence="2 3">
    <name type="scientific">Fusarium tjaetaba</name>
    <dbReference type="NCBI Taxonomy" id="1567544"/>
    <lineage>
        <taxon>Eukaryota</taxon>
        <taxon>Fungi</taxon>
        <taxon>Dikarya</taxon>
        <taxon>Ascomycota</taxon>
        <taxon>Pezizomycotina</taxon>
        <taxon>Sordariomycetes</taxon>
        <taxon>Hypocreomycetidae</taxon>
        <taxon>Hypocreales</taxon>
        <taxon>Nectriaceae</taxon>
        <taxon>Fusarium</taxon>
        <taxon>Fusarium fujikuroi species complex</taxon>
    </lineage>
</organism>
<dbReference type="RefSeq" id="XP_037202491.1">
    <property type="nucleotide sequence ID" value="XM_037343291.1"/>
</dbReference>
<comment type="caution">
    <text evidence="2">The sequence shown here is derived from an EMBL/GenBank/DDBJ whole genome shotgun (WGS) entry which is preliminary data.</text>
</comment>
<feature type="non-terminal residue" evidence="2">
    <location>
        <position position="95"/>
    </location>
</feature>
<evidence type="ECO:0000313" key="3">
    <source>
        <dbReference type="Proteomes" id="UP000530670"/>
    </source>
</evidence>
<dbReference type="EMBL" id="JAAQRI010000241">
    <property type="protein sequence ID" value="KAF5624011.1"/>
    <property type="molecule type" value="Genomic_DNA"/>
</dbReference>
<proteinExistence type="predicted"/>
<gene>
    <name evidence="2" type="ORF">FTJAE_10448</name>
</gene>
<keyword evidence="3" id="KW-1185">Reference proteome</keyword>
<dbReference type="GeneID" id="59295561"/>
<dbReference type="AlphaFoldDB" id="A0A8H5QXB1"/>
<feature type="region of interest" description="Disordered" evidence="1">
    <location>
        <begin position="33"/>
        <end position="95"/>
    </location>
</feature>
<sequence length="95" mass="10450">MSTPTRSSSLESELENEEWYHIFKDIREVNEMENAEQDTRLHEAQQTEQAVQGPDSLDESAEDADLRGSPPPPYKPGLALPIPAPPVVPGGAEPQ</sequence>
<name>A0A8H5QXB1_9HYPO</name>
<accession>A0A8H5QXB1</accession>
<dbReference type="Proteomes" id="UP000530670">
    <property type="component" value="Unassembled WGS sequence"/>
</dbReference>
<reference evidence="2 3" key="1">
    <citation type="submission" date="2020-05" db="EMBL/GenBank/DDBJ databases">
        <title>Identification and distribution of gene clusters putatively required for synthesis of sphingolipid metabolism inhibitors in phylogenetically diverse species of the filamentous fungus Fusarium.</title>
        <authorList>
            <person name="Kim H.-S."/>
            <person name="Busman M."/>
            <person name="Brown D.W."/>
            <person name="Divon H."/>
            <person name="Uhlig S."/>
            <person name="Proctor R.H."/>
        </authorList>
    </citation>
    <scope>NUCLEOTIDE SEQUENCE [LARGE SCALE GENOMIC DNA]</scope>
    <source>
        <strain evidence="2 3">NRRL 66243</strain>
    </source>
</reference>
<evidence type="ECO:0000256" key="1">
    <source>
        <dbReference type="SAM" id="MobiDB-lite"/>
    </source>
</evidence>
<protein>
    <submittedName>
        <fullName evidence="2">Uncharacterized protein</fullName>
    </submittedName>
</protein>
<dbReference type="OrthoDB" id="10568355at2759"/>
<evidence type="ECO:0000313" key="2">
    <source>
        <dbReference type="EMBL" id="KAF5624011.1"/>
    </source>
</evidence>